<protein>
    <submittedName>
        <fullName evidence="1">Uncharacterized protein</fullName>
    </submittedName>
</protein>
<reference evidence="1 2" key="1">
    <citation type="submission" date="2018-03" db="EMBL/GenBank/DDBJ databases">
        <title>Diversity of bacteria associated with corn roots inoculated with woodland soils in Canada, and Description of Pseudomonas aylmerense sp. nov.</title>
        <authorList>
            <person name="Tambong J.T."/>
            <person name="Xu R."/>
            <person name="Tchagang C."/>
        </authorList>
    </citation>
    <scope>NUCLEOTIDE SEQUENCE [LARGE SCALE GENOMIC DNA]</scope>
    <source>
        <strain evidence="1 2">S1E44</strain>
    </source>
</reference>
<accession>A0A2T4GC27</accession>
<comment type="caution">
    <text evidence="1">The sequence shown here is derived from an EMBL/GenBank/DDBJ whole genome shotgun (WGS) entry which is preliminary data.</text>
</comment>
<sequence length="160" mass="17644">MGAGLLAKALDQPAYLLTDTPYSRASPLPQGERRCPCLRCKARLFQPRRQTPGFTAIKKVGAGLLAKAVDQPAYSLTDTPYSRASPLPQGERRCPRLRRKARLFQPRRQTPGFTAIKKVGAGLLAKAVDQPAYSLTDTSLSRASPLPQRERRCPCLRCKP</sequence>
<proteinExistence type="predicted"/>
<evidence type="ECO:0000313" key="1">
    <source>
        <dbReference type="EMBL" id="PTC33186.1"/>
    </source>
</evidence>
<evidence type="ECO:0000313" key="2">
    <source>
        <dbReference type="Proteomes" id="UP000240571"/>
    </source>
</evidence>
<dbReference type="EMBL" id="PYWW01000001">
    <property type="protein sequence ID" value="PTC33186.1"/>
    <property type="molecule type" value="Genomic_DNA"/>
</dbReference>
<dbReference type="OrthoDB" id="7033429at2"/>
<organism evidence="1 2">
    <name type="scientific">Pseudomonas aylmerensis</name>
    <dbReference type="NCBI Taxonomy" id="1869229"/>
    <lineage>
        <taxon>Bacteria</taxon>
        <taxon>Pseudomonadati</taxon>
        <taxon>Pseudomonadota</taxon>
        <taxon>Gammaproteobacteria</taxon>
        <taxon>Pseudomonadales</taxon>
        <taxon>Pseudomonadaceae</taxon>
        <taxon>Pseudomonas</taxon>
    </lineage>
</organism>
<gene>
    <name evidence="1" type="ORF">C9382_00010</name>
</gene>
<dbReference type="Proteomes" id="UP000240571">
    <property type="component" value="Unassembled WGS sequence"/>
</dbReference>
<dbReference type="AlphaFoldDB" id="A0A2T4GC27"/>
<name>A0A2T4GC27_9PSED</name>